<dbReference type="OrthoDB" id="283863at2759"/>
<dbReference type="Proteomes" id="UP000692954">
    <property type="component" value="Unassembled WGS sequence"/>
</dbReference>
<protein>
    <submittedName>
        <fullName evidence="1">Uncharacterized protein</fullName>
    </submittedName>
</protein>
<proteinExistence type="predicted"/>
<organism evidence="1 2">
    <name type="scientific">Paramecium sonneborni</name>
    <dbReference type="NCBI Taxonomy" id="65129"/>
    <lineage>
        <taxon>Eukaryota</taxon>
        <taxon>Sar</taxon>
        <taxon>Alveolata</taxon>
        <taxon>Ciliophora</taxon>
        <taxon>Intramacronucleata</taxon>
        <taxon>Oligohymenophorea</taxon>
        <taxon>Peniculida</taxon>
        <taxon>Parameciidae</taxon>
        <taxon>Paramecium</taxon>
    </lineage>
</organism>
<gene>
    <name evidence="1" type="ORF">PSON_ATCC_30995.1.T0880224</name>
</gene>
<dbReference type="EMBL" id="CAJJDN010000088">
    <property type="protein sequence ID" value="CAD8107311.1"/>
    <property type="molecule type" value="Genomic_DNA"/>
</dbReference>
<reference evidence="1" key="1">
    <citation type="submission" date="2021-01" db="EMBL/GenBank/DDBJ databases">
        <authorList>
            <consortium name="Genoscope - CEA"/>
            <person name="William W."/>
        </authorList>
    </citation>
    <scope>NUCLEOTIDE SEQUENCE</scope>
</reference>
<keyword evidence="2" id="KW-1185">Reference proteome</keyword>
<dbReference type="AlphaFoldDB" id="A0A8S1PWB9"/>
<name>A0A8S1PWB9_9CILI</name>
<evidence type="ECO:0000313" key="1">
    <source>
        <dbReference type="EMBL" id="CAD8107311.1"/>
    </source>
</evidence>
<accession>A0A8S1PWB9</accession>
<comment type="caution">
    <text evidence="1">The sequence shown here is derived from an EMBL/GenBank/DDBJ whole genome shotgun (WGS) entry which is preliminary data.</text>
</comment>
<sequence>MCGGLHNAANIDNILYFWGRRDGVLLGLPLELVMEIATRTKINIDDVQSYSYGDAYTRILNKFKQVY</sequence>
<evidence type="ECO:0000313" key="2">
    <source>
        <dbReference type="Proteomes" id="UP000692954"/>
    </source>
</evidence>